<evidence type="ECO:0000256" key="1">
    <source>
        <dbReference type="ARBA" id="ARBA00022448"/>
    </source>
</evidence>
<reference evidence="5" key="1">
    <citation type="submission" date="2020-06" db="EMBL/GenBank/DDBJ databases">
        <authorList>
            <person name="Li T."/>
            <person name="Hu X."/>
            <person name="Zhang T."/>
            <person name="Song X."/>
            <person name="Zhang H."/>
            <person name="Dai N."/>
            <person name="Sheng W."/>
            <person name="Hou X."/>
            <person name="Wei L."/>
        </authorList>
    </citation>
    <scope>NUCLEOTIDE SEQUENCE</scope>
    <source>
        <strain evidence="5">G01</strain>
        <tissue evidence="5">Leaf</tissue>
    </source>
</reference>
<dbReference type="InterPro" id="IPR003148">
    <property type="entry name" value="RCK_N"/>
</dbReference>
<dbReference type="Gene3D" id="3.40.50.720">
    <property type="entry name" value="NAD(P)-binding Rossmann-like Domain"/>
    <property type="match status" value="1"/>
</dbReference>
<dbReference type="PANTHER" id="PTHR46157:SF2">
    <property type="entry name" value="K(+) EFFLUX ANTIPORTER 1, CHLOROPLASTIC-RELATED"/>
    <property type="match status" value="1"/>
</dbReference>
<dbReference type="GO" id="GO:0016020">
    <property type="term" value="C:membrane"/>
    <property type="evidence" value="ECO:0007669"/>
    <property type="project" value="TreeGrafter"/>
</dbReference>
<keyword evidence="1" id="KW-0813">Transport</keyword>
<keyword evidence="3" id="KW-0406">Ion transport</keyword>
<proteinExistence type="predicted"/>
<evidence type="ECO:0000256" key="2">
    <source>
        <dbReference type="ARBA" id="ARBA00022449"/>
    </source>
</evidence>
<comment type="caution">
    <text evidence="5">The sequence shown here is derived from an EMBL/GenBank/DDBJ whole genome shotgun (WGS) entry which is preliminary data.</text>
</comment>
<evidence type="ECO:0000313" key="5">
    <source>
        <dbReference type="EMBL" id="KAL0379552.1"/>
    </source>
</evidence>
<reference evidence="5" key="2">
    <citation type="journal article" date="2024" name="Plant">
        <title>Genomic evolution and insights into agronomic trait innovations of Sesamum species.</title>
        <authorList>
            <person name="Miao H."/>
            <person name="Wang L."/>
            <person name="Qu L."/>
            <person name="Liu H."/>
            <person name="Sun Y."/>
            <person name="Le M."/>
            <person name="Wang Q."/>
            <person name="Wei S."/>
            <person name="Zheng Y."/>
            <person name="Lin W."/>
            <person name="Duan Y."/>
            <person name="Cao H."/>
            <person name="Xiong S."/>
            <person name="Wang X."/>
            <person name="Wei L."/>
            <person name="Li C."/>
            <person name="Ma Q."/>
            <person name="Ju M."/>
            <person name="Zhao R."/>
            <person name="Li G."/>
            <person name="Mu C."/>
            <person name="Tian Q."/>
            <person name="Mei H."/>
            <person name="Zhang T."/>
            <person name="Gao T."/>
            <person name="Zhang H."/>
        </authorList>
    </citation>
    <scope>NUCLEOTIDE SEQUENCE</scope>
    <source>
        <strain evidence="5">G01</strain>
    </source>
</reference>
<dbReference type="PROSITE" id="PS51201">
    <property type="entry name" value="RCK_N"/>
    <property type="match status" value="1"/>
</dbReference>
<dbReference type="Pfam" id="PF02254">
    <property type="entry name" value="TrkA_N"/>
    <property type="match status" value="1"/>
</dbReference>
<dbReference type="GO" id="GO:0009507">
    <property type="term" value="C:chloroplast"/>
    <property type="evidence" value="ECO:0007669"/>
    <property type="project" value="TreeGrafter"/>
</dbReference>
<name>A0AAW2RHK2_9LAMI</name>
<dbReference type="FunFam" id="3.40.50.720:FF:000134">
    <property type="entry name" value="K(+) efflux antiporter 2 chloroplastic"/>
    <property type="match status" value="1"/>
</dbReference>
<dbReference type="GO" id="GO:0015386">
    <property type="term" value="F:potassium:proton antiporter activity"/>
    <property type="evidence" value="ECO:0007669"/>
    <property type="project" value="TreeGrafter"/>
</dbReference>
<evidence type="ECO:0000256" key="3">
    <source>
        <dbReference type="ARBA" id="ARBA00023065"/>
    </source>
</evidence>
<organism evidence="5">
    <name type="scientific">Sesamum angustifolium</name>
    <dbReference type="NCBI Taxonomy" id="2727405"/>
    <lineage>
        <taxon>Eukaryota</taxon>
        <taxon>Viridiplantae</taxon>
        <taxon>Streptophyta</taxon>
        <taxon>Embryophyta</taxon>
        <taxon>Tracheophyta</taxon>
        <taxon>Spermatophyta</taxon>
        <taxon>Magnoliopsida</taxon>
        <taxon>eudicotyledons</taxon>
        <taxon>Gunneridae</taxon>
        <taxon>Pentapetalae</taxon>
        <taxon>asterids</taxon>
        <taxon>lamiids</taxon>
        <taxon>Lamiales</taxon>
        <taxon>Pedaliaceae</taxon>
        <taxon>Sesamum</taxon>
    </lineage>
</organism>
<dbReference type="InterPro" id="IPR036291">
    <property type="entry name" value="NAD(P)-bd_dom_sf"/>
</dbReference>
<sequence>MLTEYLSYNRPTSVPDASMPQADCSLDRVRAKKIARLCQEGAALRAWIRNAVWCRRRVVVCALSCARYGAFAPPWILAAIVWEWPCTIFTWWLVLQVDVNRFFFCDDVRLIVASNFPVTYRNIRASNCWQNDLGCSCWQTFWYFPSVSYKSWLLLAPGGEFAFVAFGEKPVNQTDDLQDHIIICFGRVGQIIAQLLSERLIPFVALDVRSDRVAIGRALDLPVYFGDAGSREVLHKVGAERACAAAITLDSPGANYRTVWALSKYFPNVKTFVRAHDVDHGLNLEKAGATAVVPETLEPSLQLAAAVLAQAKLPTSEIAATINEFRSRHLSELTELCETSGSSLGYGFSRMMIKPKSLRTLQMIANCLRDHWQSALHPTIETKIRRKGFCNFP</sequence>
<accession>A0AAW2RHK2</accession>
<dbReference type="EMBL" id="JACGWK010000001">
    <property type="protein sequence ID" value="KAL0379552.1"/>
    <property type="molecule type" value="Genomic_DNA"/>
</dbReference>
<dbReference type="SUPFAM" id="SSF51735">
    <property type="entry name" value="NAD(P)-binding Rossmann-fold domains"/>
    <property type="match status" value="1"/>
</dbReference>
<dbReference type="AlphaFoldDB" id="A0AAW2RHK2"/>
<dbReference type="PANTHER" id="PTHR46157">
    <property type="entry name" value="K(+) EFFLUX ANTIPORTER 3, CHLOROPLASTIC"/>
    <property type="match status" value="1"/>
</dbReference>
<feature type="domain" description="RCK N-terminal" evidence="4">
    <location>
        <begin position="178"/>
        <end position="294"/>
    </location>
</feature>
<gene>
    <name evidence="5" type="ORF">Sangu_0019500</name>
</gene>
<protein>
    <submittedName>
        <fullName evidence="5">K(+) efflux antiporter 2, chloroplastic</fullName>
    </submittedName>
</protein>
<keyword evidence="2" id="KW-0050">Antiport</keyword>
<evidence type="ECO:0000259" key="4">
    <source>
        <dbReference type="PROSITE" id="PS51201"/>
    </source>
</evidence>